<dbReference type="EMBL" id="KN880791">
    <property type="protein sequence ID" value="KIY62371.1"/>
    <property type="molecule type" value="Genomic_DNA"/>
</dbReference>
<evidence type="ECO:0000313" key="3">
    <source>
        <dbReference type="Proteomes" id="UP000054007"/>
    </source>
</evidence>
<evidence type="ECO:0000256" key="1">
    <source>
        <dbReference type="SAM" id="MobiDB-lite"/>
    </source>
</evidence>
<accession>A0A0D7AYN0</accession>
<keyword evidence="3" id="KW-1185">Reference proteome</keyword>
<organism evidence="2 3">
    <name type="scientific">Cylindrobasidium torrendii FP15055 ss-10</name>
    <dbReference type="NCBI Taxonomy" id="1314674"/>
    <lineage>
        <taxon>Eukaryota</taxon>
        <taxon>Fungi</taxon>
        <taxon>Dikarya</taxon>
        <taxon>Basidiomycota</taxon>
        <taxon>Agaricomycotina</taxon>
        <taxon>Agaricomycetes</taxon>
        <taxon>Agaricomycetidae</taxon>
        <taxon>Agaricales</taxon>
        <taxon>Marasmiineae</taxon>
        <taxon>Physalacriaceae</taxon>
        <taxon>Cylindrobasidium</taxon>
    </lineage>
</organism>
<feature type="region of interest" description="Disordered" evidence="1">
    <location>
        <begin position="154"/>
        <end position="177"/>
    </location>
</feature>
<gene>
    <name evidence="2" type="ORF">CYLTODRAFT_180364</name>
</gene>
<dbReference type="Proteomes" id="UP000054007">
    <property type="component" value="Unassembled WGS sequence"/>
</dbReference>
<name>A0A0D7AYN0_9AGAR</name>
<proteinExistence type="predicted"/>
<protein>
    <submittedName>
        <fullName evidence="2">Uncharacterized protein</fullName>
    </submittedName>
</protein>
<dbReference type="AlphaFoldDB" id="A0A0D7AYN0"/>
<feature type="compositionally biased region" description="Polar residues" evidence="1">
    <location>
        <begin position="154"/>
        <end position="176"/>
    </location>
</feature>
<reference evidence="2 3" key="1">
    <citation type="journal article" date="2015" name="Fungal Genet. Biol.">
        <title>Evolution of novel wood decay mechanisms in Agaricales revealed by the genome sequences of Fistulina hepatica and Cylindrobasidium torrendii.</title>
        <authorList>
            <person name="Floudas D."/>
            <person name="Held B.W."/>
            <person name="Riley R."/>
            <person name="Nagy L.G."/>
            <person name="Koehler G."/>
            <person name="Ransdell A.S."/>
            <person name="Younus H."/>
            <person name="Chow J."/>
            <person name="Chiniquy J."/>
            <person name="Lipzen A."/>
            <person name="Tritt A."/>
            <person name="Sun H."/>
            <person name="Haridas S."/>
            <person name="LaButti K."/>
            <person name="Ohm R.A."/>
            <person name="Kues U."/>
            <person name="Blanchette R.A."/>
            <person name="Grigoriev I.V."/>
            <person name="Minto R.E."/>
            <person name="Hibbett D.S."/>
        </authorList>
    </citation>
    <scope>NUCLEOTIDE SEQUENCE [LARGE SCALE GENOMIC DNA]</scope>
    <source>
        <strain evidence="2 3">FP15055 ss-10</strain>
    </source>
</reference>
<sequence length="189" mass="20716">MRWYIHIPALPHGCVNIGSIEVERTTGIRHGARWVALVRVHPCIRSKAGLLSILLIARSYAVLTVGRDTLAEAQYAGGQDVSALANPQSGSLLVHDIVFAPQVCLFVLTQWCVQICSLLYQSSCHLSASNSMTPFFARQICSTHNRAQICKGTYTSSPERQSGRATAASSNATTPRLRTGVPKLHFYMY</sequence>
<evidence type="ECO:0000313" key="2">
    <source>
        <dbReference type="EMBL" id="KIY62371.1"/>
    </source>
</evidence>